<gene>
    <name evidence="2" type="ORF">IAI60_13905</name>
</gene>
<protein>
    <submittedName>
        <fullName evidence="2">PQQ-binding-like beta-propeller repeat protein</fullName>
    </submittedName>
</protein>
<dbReference type="Gene3D" id="2.130.10.10">
    <property type="entry name" value="YVTN repeat-like/Quinoprotein amine dehydrogenase"/>
    <property type="match status" value="1"/>
</dbReference>
<dbReference type="PROSITE" id="PS51257">
    <property type="entry name" value="PROKAR_LIPOPROTEIN"/>
    <property type="match status" value="1"/>
</dbReference>
<comment type="caution">
    <text evidence="2">The sequence shown here is derived from an EMBL/GenBank/DDBJ whole genome shotgun (WGS) entry which is preliminary data.</text>
</comment>
<dbReference type="InterPro" id="IPR002372">
    <property type="entry name" value="PQQ_rpt_dom"/>
</dbReference>
<dbReference type="RefSeq" id="WP_207448106.1">
    <property type="nucleotide sequence ID" value="NZ_CP061091.1"/>
</dbReference>
<dbReference type="EMBL" id="JACTNF010000014">
    <property type="protein sequence ID" value="MBO1075705.1"/>
    <property type="molecule type" value="Genomic_DNA"/>
</dbReference>
<name>A0ABS3KE48_9PROT</name>
<keyword evidence="3" id="KW-1185">Reference proteome</keyword>
<dbReference type="SUPFAM" id="SSF50998">
    <property type="entry name" value="Quinoprotein alcohol dehydrogenase-like"/>
    <property type="match status" value="1"/>
</dbReference>
<evidence type="ECO:0000313" key="3">
    <source>
        <dbReference type="Proteomes" id="UP001518990"/>
    </source>
</evidence>
<feature type="domain" description="Pyrrolo-quinoline quinone repeat" evidence="1">
    <location>
        <begin position="128"/>
        <end position="361"/>
    </location>
</feature>
<dbReference type="Pfam" id="PF13360">
    <property type="entry name" value="PQQ_2"/>
    <property type="match status" value="1"/>
</dbReference>
<evidence type="ECO:0000313" key="2">
    <source>
        <dbReference type="EMBL" id="MBO1075705.1"/>
    </source>
</evidence>
<organism evidence="2 3">
    <name type="scientific">Roseomonas marmotae</name>
    <dbReference type="NCBI Taxonomy" id="2768161"/>
    <lineage>
        <taxon>Bacteria</taxon>
        <taxon>Pseudomonadati</taxon>
        <taxon>Pseudomonadota</taxon>
        <taxon>Alphaproteobacteria</taxon>
        <taxon>Acetobacterales</taxon>
        <taxon>Roseomonadaceae</taxon>
        <taxon>Roseomonas</taxon>
    </lineage>
</organism>
<sequence length="444" mass="46805">MRNGTVWTRRMALLGAAGLVAGCDTLDDIFGERKKPLLGERRAVLQPRRNLEADTALAAEPMQLPPAETRADWPVPGGNIGHDPGHLALPGSLREAWRASVGDGSGYRRRITAGPVVAEGTVYAADAFGVVSAYDLGGGGRRWRFDTRPKKDDVGAVGGGCAYDSGTLYVASGMAELLALDPATGQPRWRIRLPAPARGAPAVANGRIFIPTLNNYLTAYSTEDGKELWNYRAQNVPALPLGLPTPAVSEDFVVAGFASGELVALRPEDGRVHWTESLAAGRGGLGDISGIRGLPVIDRGRVYASGMGGLSMALDLRSGRRLWEREIGGTETPLVVGDWVFIIGGTGNLIAIGREDGRIRWLTELNAAPGDKKEDPAIFGPPLLAGERILLPSSKGEMLQIDPSSGAVAGRLRLPAGSTLPWLVASGTLVALCDNASLVAYRGA</sequence>
<dbReference type="Proteomes" id="UP001518990">
    <property type="component" value="Unassembled WGS sequence"/>
</dbReference>
<dbReference type="InterPro" id="IPR015943">
    <property type="entry name" value="WD40/YVTN_repeat-like_dom_sf"/>
</dbReference>
<dbReference type="PANTHER" id="PTHR34512:SF30">
    <property type="entry name" value="OUTER MEMBRANE PROTEIN ASSEMBLY FACTOR BAMB"/>
    <property type="match status" value="1"/>
</dbReference>
<accession>A0ABS3KE48</accession>
<dbReference type="SMART" id="SM00564">
    <property type="entry name" value="PQQ"/>
    <property type="match status" value="6"/>
</dbReference>
<dbReference type="PANTHER" id="PTHR34512">
    <property type="entry name" value="CELL SURFACE PROTEIN"/>
    <property type="match status" value="1"/>
</dbReference>
<proteinExistence type="predicted"/>
<evidence type="ECO:0000259" key="1">
    <source>
        <dbReference type="Pfam" id="PF13360"/>
    </source>
</evidence>
<reference evidence="2 3" key="1">
    <citation type="submission" date="2020-09" db="EMBL/GenBank/DDBJ databases">
        <title>Roseomonas.</title>
        <authorList>
            <person name="Zhu W."/>
        </authorList>
    </citation>
    <scope>NUCLEOTIDE SEQUENCE [LARGE SCALE GENOMIC DNA]</scope>
    <source>
        <strain evidence="2 3">1311</strain>
    </source>
</reference>
<dbReference type="InterPro" id="IPR018391">
    <property type="entry name" value="PQQ_b-propeller_rpt"/>
</dbReference>
<dbReference type="InterPro" id="IPR011047">
    <property type="entry name" value="Quinoprotein_ADH-like_sf"/>
</dbReference>